<protein>
    <submittedName>
        <fullName evidence="3">Uncharacterized protein</fullName>
    </submittedName>
</protein>
<organism evidence="3 4">
    <name type="scientific">Xenopus laevis</name>
    <name type="common">African clawed frog</name>
    <dbReference type="NCBI Taxonomy" id="8355"/>
    <lineage>
        <taxon>Eukaryota</taxon>
        <taxon>Metazoa</taxon>
        <taxon>Chordata</taxon>
        <taxon>Craniata</taxon>
        <taxon>Vertebrata</taxon>
        <taxon>Euteleostomi</taxon>
        <taxon>Amphibia</taxon>
        <taxon>Batrachia</taxon>
        <taxon>Anura</taxon>
        <taxon>Pipoidea</taxon>
        <taxon>Pipidae</taxon>
        <taxon>Xenopodinae</taxon>
        <taxon>Xenopus</taxon>
        <taxon>Xenopus</taxon>
    </lineage>
</organism>
<proteinExistence type="predicted"/>
<evidence type="ECO:0000256" key="1">
    <source>
        <dbReference type="SAM" id="Coils"/>
    </source>
</evidence>
<accession>A0A974H5V6</accession>
<evidence type="ECO:0000256" key="2">
    <source>
        <dbReference type="SAM" id="MobiDB-lite"/>
    </source>
</evidence>
<evidence type="ECO:0000313" key="3">
    <source>
        <dbReference type="EMBL" id="OCT65675.1"/>
    </source>
</evidence>
<feature type="region of interest" description="Disordered" evidence="2">
    <location>
        <begin position="207"/>
        <end position="291"/>
    </location>
</feature>
<reference evidence="4" key="1">
    <citation type="journal article" date="2016" name="Nature">
        <title>Genome evolution in the allotetraploid frog Xenopus laevis.</title>
        <authorList>
            <person name="Session A.M."/>
            <person name="Uno Y."/>
            <person name="Kwon T."/>
            <person name="Chapman J.A."/>
            <person name="Toyoda A."/>
            <person name="Takahashi S."/>
            <person name="Fukui A."/>
            <person name="Hikosaka A."/>
            <person name="Suzuki A."/>
            <person name="Kondo M."/>
            <person name="van Heeringen S.J."/>
            <person name="Quigley I."/>
            <person name="Heinz S."/>
            <person name="Ogino H."/>
            <person name="Ochi H."/>
            <person name="Hellsten U."/>
            <person name="Lyons J.B."/>
            <person name="Simakov O."/>
            <person name="Putnam N."/>
            <person name="Stites J."/>
            <person name="Kuroki Y."/>
            <person name="Tanaka T."/>
            <person name="Michiue T."/>
            <person name="Watanabe M."/>
            <person name="Bogdanovic O."/>
            <person name="Lister R."/>
            <person name="Georgiou G."/>
            <person name="Paranjpe S.S."/>
            <person name="van Kruijsbergen I."/>
            <person name="Shu S."/>
            <person name="Carlson J."/>
            <person name="Kinoshita T."/>
            <person name="Ohta Y."/>
            <person name="Mawaribuchi S."/>
            <person name="Jenkins J."/>
            <person name="Grimwood J."/>
            <person name="Schmutz J."/>
            <person name="Mitros T."/>
            <person name="Mozaffari S.V."/>
            <person name="Suzuki Y."/>
            <person name="Haramoto Y."/>
            <person name="Yamamoto T.S."/>
            <person name="Takagi C."/>
            <person name="Heald R."/>
            <person name="Miller K."/>
            <person name="Haudenschild C."/>
            <person name="Kitzman J."/>
            <person name="Nakayama T."/>
            <person name="Izutsu Y."/>
            <person name="Robert J."/>
            <person name="Fortriede J."/>
            <person name="Burns K."/>
            <person name="Lotay V."/>
            <person name="Karimi K."/>
            <person name="Yasuoka Y."/>
            <person name="Dichmann D.S."/>
            <person name="Flajnik M.F."/>
            <person name="Houston D.W."/>
            <person name="Shendure J."/>
            <person name="DuPasquier L."/>
            <person name="Vize P.D."/>
            <person name="Zorn A.M."/>
            <person name="Ito M."/>
            <person name="Marcotte E.M."/>
            <person name="Wallingford J.B."/>
            <person name="Ito Y."/>
            <person name="Asashima M."/>
            <person name="Ueno N."/>
            <person name="Matsuda Y."/>
            <person name="Veenstra G.J."/>
            <person name="Fujiyama A."/>
            <person name="Harland R.M."/>
            <person name="Taira M."/>
            <person name="Rokhsar D.S."/>
        </authorList>
    </citation>
    <scope>NUCLEOTIDE SEQUENCE [LARGE SCALE GENOMIC DNA]</scope>
    <source>
        <strain evidence="4">J</strain>
    </source>
</reference>
<feature type="coiled-coil region" evidence="1">
    <location>
        <begin position="112"/>
        <end position="143"/>
    </location>
</feature>
<keyword evidence="1" id="KW-0175">Coiled coil</keyword>
<feature type="compositionally biased region" description="Basic and acidic residues" evidence="2">
    <location>
        <begin position="244"/>
        <end position="257"/>
    </location>
</feature>
<name>A0A974H5V6_XENLA</name>
<dbReference type="EMBL" id="CM004481">
    <property type="protein sequence ID" value="OCT65675.1"/>
    <property type="molecule type" value="Genomic_DNA"/>
</dbReference>
<gene>
    <name evidence="3" type="ORF">XELAEV_18041911mg</name>
</gene>
<feature type="region of interest" description="Disordered" evidence="2">
    <location>
        <begin position="163"/>
        <end position="182"/>
    </location>
</feature>
<dbReference type="Proteomes" id="UP000694892">
    <property type="component" value="Chromosome 8S"/>
</dbReference>
<feature type="compositionally biased region" description="Low complexity" evidence="2">
    <location>
        <begin position="211"/>
        <end position="226"/>
    </location>
</feature>
<sequence>MGSAHGSSEAHRIKQAEQVFAESPEARGGTGISIVNDIDLKFVFRNLERAMRKEIRLWWDVCSLENYLKCERIPRGLRIRKFPAFEVITPEFEQAWNETLTECSMNLMRLILERDKRELAITKEEINDLNKIYESNVKNLKRDKFQRDKRDYDNQTVYLWKTEKRGGRHQSHSGWERNSSREFSIDTPRSVLKPGRMVQFAGSEVARFQQSSLSPVSSSSFLTSEPELSESEPEDYRNQGNPGDRYKGKGYARRDPVYTRSNRSIQGGRDDGTTAAHHTGKDGNRNKKQRW</sequence>
<dbReference type="AlphaFoldDB" id="A0A974H5V6"/>
<evidence type="ECO:0000313" key="4">
    <source>
        <dbReference type="Proteomes" id="UP000694892"/>
    </source>
</evidence>